<protein>
    <recommendedName>
        <fullName evidence="5">CHHC U11-48K-type domain-containing protein</fullName>
    </recommendedName>
</protein>
<proteinExistence type="predicted"/>
<dbReference type="OrthoDB" id="10069248at2759"/>
<gene>
    <name evidence="6" type="ORF">SPHA_11874</name>
</gene>
<accession>A0A812B700</accession>
<evidence type="ECO:0000256" key="3">
    <source>
        <dbReference type="ARBA" id="ARBA00022833"/>
    </source>
</evidence>
<dbReference type="GO" id="GO:0008270">
    <property type="term" value="F:zinc ion binding"/>
    <property type="evidence" value="ECO:0007669"/>
    <property type="project" value="UniProtKB-KW"/>
</dbReference>
<comment type="caution">
    <text evidence="6">The sequence shown here is derived from an EMBL/GenBank/DDBJ whole genome shotgun (WGS) entry which is preliminary data.</text>
</comment>
<dbReference type="PANTHER" id="PTHR21402">
    <property type="entry name" value="GAMETOCYTE SPECIFIC FACTOR 1-RELATED"/>
    <property type="match status" value="1"/>
</dbReference>
<keyword evidence="2" id="KW-0863">Zinc-finger</keyword>
<organism evidence="6 7">
    <name type="scientific">Acanthosepion pharaonis</name>
    <name type="common">Pharaoh cuttlefish</name>
    <name type="synonym">Sepia pharaonis</name>
    <dbReference type="NCBI Taxonomy" id="158019"/>
    <lineage>
        <taxon>Eukaryota</taxon>
        <taxon>Metazoa</taxon>
        <taxon>Spiralia</taxon>
        <taxon>Lophotrochozoa</taxon>
        <taxon>Mollusca</taxon>
        <taxon>Cephalopoda</taxon>
        <taxon>Coleoidea</taxon>
        <taxon>Decapodiformes</taxon>
        <taxon>Sepiida</taxon>
        <taxon>Sepiina</taxon>
        <taxon>Sepiidae</taxon>
        <taxon>Acanthosepion</taxon>
    </lineage>
</organism>
<name>A0A812B700_ACAPH</name>
<dbReference type="AlphaFoldDB" id="A0A812B700"/>
<feature type="domain" description="CHHC U11-48K-type" evidence="5">
    <location>
        <begin position="13"/>
        <end position="40"/>
    </location>
</feature>
<evidence type="ECO:0000313" key="6">
    <source>
        <dbReference type="EMBL" id="CAE1172059.1"/>
    </source>
</evidence>
<dbReference type="PANTHER" id="PTHR21402:SF5">
    <property type="entry name" value="GAMETOCYTE SPECIFIC FACTOR 1"/>
    <property type="match status" value="1"/>
</dbReference>
<keyword evidence="1" id="KW-0479">Metal-binding</keyword>
<keyword evidence="3" id="KW-0862">Zinc</keyword>
<evidence type="ECO:0000256" key="1">
    <source>
        <dbReference type="ARBA" id="ARBA00022723"/>
    </source>
</evidence>
<dbReference type="SUPFAM" id="SSF57667">
    <property type="entry name" value="beta-beta-alpha zinc fingers"/>
    <property type="match status" value="1"/>
</dbReference>
<dbReference type="PROSITE" id="PS51800">
    <property type="entry name" value="ZF_CHHC_U11_48K"/>
    <property type="match status" value="2"/>
</dbReference>
<evidence type="ECO:0000256" key="2">
    <source>
        <dbReference type="ARBA" id="ARBA00022771"/>
    </source>
</evidence>
<reference evidence="6" key="1">
    <citation type="submission" date="2021-01" db="EMBL/GenBank/DDBJ databases">
        <authorList>
            <person name="Li R."/>
            <person name="Bekaert M."/>
        </authorList>
    </citation>
    <scope>NUCLEOTIDE SEQUENCE</scope>
    <source>
        <strain evidence="6">Farmed</strain>
    </source>
</reference>
<feature type="coiled-coil region" evidence="4">
    <location>
        <begin position="263"/>
        <end position="324"/>
    </location>
</feature>
<keyword evidence="7" id="KW-1185">Reference proteome</keyword>
<dbReference type="EMBL" id="CAHIKZ030000396">
    <property type="protein sequence ID" value="CAE1172059.1"/>
    <property type="molecule type" value="Genomic_DNA"/>
</dbReference>
<feature type="domain" description="CHHC U11-48K-type" evidence="5">
    <location>
        <begin position="44"/>
        <end position="71"/>
    </location>
</feature>
<dbReference type="Proteomes" id="UP000597762">
    <property type="component" value="Unassembled WGS sequence"/>
</dbReference>
<evidence type="ECO:0000256" key="4">
    <source>
        <dbReference type="SAM" id="Coils"/>
    </source>
</evidence>
<dbReference type="InterPro" id="IPR022776">
    <property type="entry name" value="TRM13/UPF0224_CHHC_Znf_dom"/>
</dbReference>
<sequence length="324" mass="36414">MSSTIPIADPEQLEVCPYDASHRVQSRRMVYHLERCRKVFVGQKKTCPFNGKHRVPAPELNYHMSNCPDKAMIDQDLQYSGMKQSGLIDDAPCGDLKIPDDDFNISSEECWESEIDENQSHFRLGRKRVDSSTIPNNSQKAEQLRLPSFTSAATTNAPVYQFSTRNLHGTGRGRGRGILPKQNGMSKAEISTFAQSNNVPFGRGFGLSKVAGAQQWQKSDSTTVSVNAVSTENTFTLGVGRGLKKKENIECNSSNKTAKAVTMEDLQKQSRRIEKKLRQIAKLNEMKAQGTVLDKYEEMKLAKKEILEKELEHITSNIKSWKLK</sequence>
<evidence type="ECO:0000259" key="5">
    <source>
        <dbReference type="PROSITE" id="PS51800"/>
    </source>
</evidence>
<dbReference type="Pfam" id="PF05253">
    <property type="entry name" value="zf-U11-48K"/>
    <property type="match status" value="2"/>
</dbReference>
<keyword evidence="4" id="KW-0175">Coiled coil</keyword>
<evidence type="ECO:0000313" key="7">
    <source>
        <dbReference type="Proteomes" id="UP000597762"/>
    </source>
</evidence>
<dbReference type="InterPro" id="IPR036236">
    <property type="entry name" value="Znf_C2H2_sf"/>
</dbReference>
<dbReference type="InterPro" id="IPR051591">
    <property type="entry name" value="UPF0224_FAM112_RNA_Proc"/>
</dbReference>